<proteinExistence type="predicted"/>
<dbReference type="EMBL" id="CM037156">
    <property type="protein sequence ID" value="KAH7836602.1"/>
    <property type="molecule type" value="Genomic_DNA"/>
</dbReference>
<reference evidence="1 2" key="1">
    <citation type="journal article" date="2021" name="Hortic Res">
        <title>High-quality reference genome and annotation aids understanding of berry development for evergreen blueberry (Vaccinium darrowii).</title>
        <authorList>
            <person name="Yu J."/>
            <person name="Hulse-Kemp A.M."/>
            <person name="Babiker E."/>
            <person name="Staton M."/>
        </authorList>
    </citation>
    <scope>NUCLEOTIDE SEQUENCE [LARGE SCALE GENOMIC DNA]</scope>
    <source>
        <strain evidence="2">cv. NJ 8807/NJ 8810</strain>
        <tissue evidence="1">Young leaf</tissue>
    </source>
</reference>
<evidence type="ECO:0000313" key="1">
    <source>
        <dbReference type="EMBL" id="KAH7836602.1"/>
    </source>
</evidence>
<organism evidence="1 2">
    <name type="scientific">Vaccinium darrowii</name>
    <dbReference type="NCBI Taxonomy" id="229202"/>
    <lineage>
        <taxon>Eukaryota</taxon>
        <taxon>Viridiplantae</taxon>
        <taxon>Streptophyta</taxon>
        <taxon>Embryophyta</taxon>
        <taxon>Tracheophyta</taxon>
        <taxon>Spermatophyta</taxon>
        <taxon>Magnoliopsida</taxon>
        <taxon>eudicotyledons</taxon>
        <taxon>Gunneridae</taxon>
        <taxon>Pentapetalae</taxon>
        <taxon>asterids</taxon>
        <taxon>Ericales</taxon>
        <taxon>Ericaceae</taxon>
        <taxon>Vaccinioideae</taxon>
        <taxon>Vaccinieae</taxon>
        <taxon>Vaccinium</taxon>
    </lineage>
</organism>
<name>A0ACB7X770_9ERIC</name>
<comment type="caution">
    <text evidence="1">The sequence shown here is derived from an EMBL/GenBank/DDBJ whole genome shotgun (WGS) entry which is preliminary data.</text>
</comment>
<protein>
    <submittedName>
        <fullName evidence="1">Uncharacterized protein</fullName>
    </submittedName>
</protein>
<dbReference type="Proteomes" id="UP000828048">
    <property type="component" value="Chromosome 6"/>
</dbReference>
<accession>A0ACB7X770</accession>
<evidence type="ECO:0000313" key="2">
    <source>
        <dbReference type="Proteomes" id="UP000828048"/>
    </source>
</evidence>
<keyword evidence="2" id="KW-1185">Reference proteome</keyword>
<gene>
    <name evidence="1" type="ORF">Vadar_003346</name>
</gene>
<sequence length="126" mass="13349">MAAEEYHPLLPGILQEESLASAEVEVILTQKPVAASRYIKLFGWESKLLWILSWASIVVSICNYMLSFVTLTFSGHLGALDLAGASIAMVGAQGLAYGIMGSVSCPTGSSVLDYGFCSGFLCPLVP</sequence>